<dbReference type="SMART" id="SM00729">
    <property type="entry name" value="Elp3"/>
    <property type="match status" value="1"/>
</dbReference>
<evidence type="ECO:0000256" key="5">
    <source>
        <dbReference type="ARBA" id="ARBA00023004"/>
    </source>
</evidence>
<evidence type="ECO:0000256" key="1">
    <source>
        <dbReference type="ARBA" id="ARBA00001966"/>
    </source>
</evidence>
<reference evidence="8 9" key="1">
    <citation type="submission" date="2020-08" db="EMBL/GenBank/DDBJ databases">
        <title>Genomic Encyclopedia of Type Strains, Phase IV (KMG-IV): sequencing the most valuable type-strain genomes for metagenomic binning, comparative biology and taxonomic classification.</title>
        <authorList>
            <person name="Goeker M."/>
        </authorList>
    </citation>
    <scope>NUCLEOTIDE SEQUENCE [LARGE SCALE GENOMIC DNA]</scope>
    <source>
        <strain evidence="8 9">DSM 13481</strain>
    </source>
</reference>
<dbReference type="AlphaFoldDB" id="A0A841GKC6"/>
<keyword evidence="4" id="KW-0479">Metal-binding</keyword>
<dbReference type="GO" id="GO:0046872">
    <property type="term" value="F:metal ion binding"/>
    <property type="evidence" value="ECO:0007669"/>
    <property type="project" value="UniProtKB-KW"/>
</dbReference>
<dbReference type="PANTHER" id="PTHR43787">
    <property type="entry name" value="FEMO COFACTOR BIOSYNTHESIS PROTEIN NIFB-RELATED"/>
    <property type="match status" value="1"/>
</dbReference>
<evidence type="ECO:0000256" key="4">
    <source>
        <dbReference type="ARBA" id="ARBA00022723"/>
    </source>
</evidence>
<evidence type="ECO:0000256" key="2">
    <source>
        <dbReference type="ARBA" id="ARBA00022485"/>
    </source>
</evidence>
<dbReference type="Gene3D" id="3.20.20.70">
    <property type="entry name" value="Aldolase class I"/>
    <property type="match status" value="1"/>
</dbReference>
<organism evidence="8 9">
    <name type="scientific">Thermosipho japonicus</name>
    <dbReference type="NCBI Taxonomy" id="90323"/>
    <lineage>
        <taxon>Bacteria</taxon>
        <taxon>Thermotogati</taxon>
        <taxon>Thermotogota</taxon>
        <taxon>Thermotogae</taxon>
        <taxon>Thermotogales</taxon>
        <taxon>Fervidobacteriaceae</taxon>
        <taxon>Thermosipho</taxon>
    </lineage>
</organism>
<keyword evidence="9" id="KW-1185">Reference proteome</keyword>
<keyword evidence="5" id="KW-0408">Iron</keyword>
<dbReference type="EMBL" id="JACHEX010000003">
    <property type="protein sequence ID" value="MBB6062837.1"/>
    <property type="molecule type" value="Genomic_DNA"/>
</dbReference>
<dbReference type="InterPro" id="IPR007197">
    <property type="entry name" value="rSAM"/>
</dbReference>
<sequence length="303" mass="35586">MSFVYGIVPSRRLGRSLGISPIPFKVCNYSCVYCQLGRTFNMTNERKTFFDVNVILGELKEYIKVYGEDVFDVVTIVSEGEPLLFTPLDELIDGIKKMTSRQVVLITNGSLFYREDVRKEVLNCDIIMPTFDAASEEVFKKINRPYGKITYEMMYDGLLKLRKEFKRQIWLEVMLVKGINDSYEEVLKLKEKIEKIRPDRIYVNVPVRPPAEPWVKIPEKENIEYAKRVLKACSIEKMAEGNFLTLHDDYTSVVNILKRHPLMMDDVKRNFKDSERIIEKLLEDPSIEKYHYNGKVFFRFKKV</sequence>
<keyword evidence="2" id="KW-0004">4Fe-4S</keyword>
<evidence type="ECO:0000313" key="9">
    <source>
        <dbReference type="Proteomes" id="UP000555828"/>
    </source>
</evidence>
<accession>A0A841GKC6</accession>
<evidence type="ECO:0000256" key="3">
    <source>
        <dbReference type="ARBA" id="ARBA00022691"/>
    </source>
</evidence>
<dbReference type="InterPro" id="IPR040084">
    <property type="entry name" value="GTPase_Obg"/>
</dbReference>
<dbReference type="PANTHER" id="PTHR43787:SF11">
    <property type="entry name" value="UPF0026 PROTEIN SLR1464"/>
    <property type="match status" value="1"/>
</dbReference>
<comment type="cofactor">
    <cofactor evidence="1">
        <name>[4Fe-4S] cluster</name>
        <dbReference type="ChEBI" id="CHEBI:49883"/>
    </cofactor>
</comment>
<dbReference type="CDD" id="cd01335">
    <property type="entry name" value="Radical_SAM"/>
    <property type="match status" value="1"/>
</dbReference>
<proteinExistence type="predicted"/>
<dbReference type="RefSeq" id="WP_184619471.1">
    <property type="nucleotide sequence ID" value="NZ_JACHEX010000003.1"/>
</dbReference>
<keyword evidence="3" id="KW-0949">S-adenosyl-L-methionine</keyword>
<keyword evidence="6" id="KW-0411">Iron-sulfur</keyword>
<evidence type="ECO:0000259" key="7">
    <source>
        <dbReference type="PROSITE" id="PS51918"/>
    </source>
</evidence>
<dbReference type="GO" id="GO:0051539">
    <property type="term" value="F:4 iron, 4 sulfur cluster binding"/>
    <property type="evidence" value="ECO:0007669"/>
    <property type="project" value="UniProtKB-KW"/>
</dbReference>
<dbReference type="SFLD" id="SFLDS00029">
    <property type="entry name" value="Radical_SAM"/>
    <property type="match status" value="1"/>
</dbReference>
<dbReference type="InterPro" id="IPR058240">
    <property type="entry name" value="rSAM_sf"/>
</dbReference>
<evidence type="ECO:0000313" key="8">
    <source>
        <dbReference type="EMBL" id="MBB6062837.1"/>
    </source>
</evidence>
<feature type="domain" description="Radical SAM core" evidence="7">
    <location>
        <begin position="9"/>
        <end position="248"/>
    </location>
</feature>
<evidence type="ECO:0000256" key="6">
    <source>
        <dbReference type="ARBA" id="ARBA00023014"/>
    </source>
</evidence>
<dbReference type="PROSITE" id="PS51918">
    <property type="entry name" value="RADICAL_SAM"/>
    <property type="match status" value="1"/>
</dbReference>
<dbReference type="SUPFAM" id="SSF102114">
    <property type="entry name" value="Radical SAM enzymes"/>
    <property type="match status" value="1"/>
</dbReference>
<name>A0A841GKC6_9BACT</name>
<protein>
    <submittedName>
        <fullName evidence="8">Wyosine [tRNA(Phe)-imidazoG37] synthetase (Radical SAM superfamily)</fullName>
    </submittedName>
</protein>
<dbReference type="Proteomes" id="UP000555828">
    <property type="component" value="Unassembled WGS sequence"/>
</dbReference>
<dbReference type="GO" id="GO:0003824">
    <property type="term" value="F:catalytic activity"/>
    <property type="evidence" value="ECO:0007669"/>
    <property type="project" value="InterPro"/>
</dbReference>
<dbReference type="Pfam" id="PF04055">
    <property type="entry name" value="Radical_SAM"/>
    <property type="match status" value="1"/>
</dbReference>
<dbReference type="SFLD" id="SFLDG01083">
    <property type="entry name" value="Uncharacterised_Radical_SAM_Su"/>
    <property type="match status" value="1"/>
</dbReference>
<dbReference type="InterPro" id="IPR006638">
    <property type="entry name" value="Elp3/MiaA/NifB-like_rSAM"/>
</dbReference>
<comment type="caution">
    <text evidence="8">The sequence shown here is derived from an EMBL/GenBank/DDBJ whole genome shotgun (WGS) entry which is preliminary data.</text>
</comment>
<gene>
    <name evidence="8" type="ORF">HNP65_001289</name>
</gene>
<dbReference type="InterPro" id="IPR013785">
    <property type="entry name" value="Aldolase_TIM"/>
</dbReference>